<protein>
    <recommendedName>
        <fullName evidence="2">Carboxylesterase type B domain-containing protein</fullName>
    </recommendedName>
</protein>
<dbReference type="Gene3D" id="3.40.50.1820">
    <property type="entry name" value="alpha/beta hydrolase"/>
    <property type="match status" value="1"/>
</dbReference>
<keyword evidence="4" id="KW-1185">Reference proteome</keyword>
<reference evidence="3" key="2">
    <citation type="submission" date="2025-09" db="UniProtKB">
        <authorList>
            <consortium name="Ensembl"/>
        </authorList>
    </citation>
    <scope>IDENTIFICATION</scope>
</reference>
<dbReference type="GeneTree" id="ENSGT00940000155200"/>
<dbReference type="AlphaFoldDB" id="A0A8C5S3W5"/>
<dbReference type="Proteomes" id="UP000694406">
    <property type="component" value="Unplaced"/>
</dbReference>
<dbReference type="InterPro" id="IPR002018">
    <property type="entry name" value="CarbesteraseB"/>
</dbReference>
<accession>A0A8C5S3W5</accession>
<dbReference type="Ensembl" id="ENSLLTT00000013360.1">
    <property type="protein sequence ID" value="ENSLLTP00000012860.1"/>
    <property type="gene ID" value="ENSLLTG00000009841.1"/>
</dbReference>
<evidence type="ECO:0000313" key="3">
    <source>
        <dbReference type="Ensembl" id="ENSLLTP00000012860.1"/>
    </source>
</evidence>
<comment type="similarity">
    <text evidence="1">Belongs to the type-B carboxylesterase/lipase family.</text>
</comment>
<feature type="domain" description="Carboxylesterase type B" evidence="2">
    <location>
        <begin position="5"/>
        <end position="109"/>
    </location>
</feature>
<dbReference type="InterPro" id="IPR051093">
    <property type="entry name" value="Neuroligin/BSAL"/>
</dbReference>
<proteinExistence type="inferred from homology"/>
<evidence type="ECO:0000313" key="4">
    <source>
        <dbReference type="Proteomes" id="UP000694406"/>
    </source>
</evidence>
<sequence length="145" mass="16918">SIFSVFQHRPTIFRDTKPDFVKADHTDELNFVFGTLFLSNTTIFSEVTEEEKQLSRTIMKYWSNFAHNGNPNGEGLVEWPQYGSQEEYLELNLEQRKSEKLRNGDVDFWLKTLPEKMKTITEEGKHYPGAVKCLRCVHGTSLVWI</sequence>
<name>A0A8C5S3W5_LATLA</name>
<dbReference type="InterPro" id="IPR029058">
    <property type="entry name" value="AB_hydrolase_fold"/>
</dbReference>
<evidence type="ECO:0000256" key="1">
    <source>
        <dbReference type="ARBA" id="ARBA00005964"/>
    </source>
</evidence>
<evidence type="ECO:0000259" key="2">
    <source>
        <dbReference type="Pfam" id="PF00135"/>
    </source>
</evidence>
<organism evidence="3 4">
    <name type="scientific">Laticauda laticaudata</name>
    <name type="common">Blue-ringed sea krait</name>
    <name type="synonym">Blue-lipped sea krait</name>
    <dbReference type="NCBI Taxonomy" id="8630"/>
    <lineage>
        <taxon>Eukaryota</taxon>
        <taxon>Metazoa</taxon>
        <taxon>Chordata</taxon>
        <taxon>Craniata</taxon>
        <taxon>Vertebrata</taxon>
        <taxon>Euteleostomi</taxon>
        <taxon>Lepidosauria</taxon>
        <taxon>Squamata</taxon>
        <taxon>Bifurcata</taxon>
        <taxon>Unidentata</taxon>
        <taxon>Episquamata</taxon>
        <taxon>Toxicofera</taxon>
        <taxon>Serpentes</taxon>
        <taxon>Colubroidea</taxon>
        <taxon>Elapidae</taxon>
        <taxon>Laticaudinae</taxon>
        <taxon>Laticauda</taxon>
    </lineage>
</organism>
<reference evidence="3" key="1">
    <citation type="submission" date="2025-08" db="UniProtKB">
        <authorList>
            <consortium name="Ensembl"/>
        </authorList>
    </citation>
    <scope>IDENTIFICATION</scope>
</reference>
<dbReference type="PANTHER" id="PTHR43903">
    <property type="entry name" value="NEUROLIGIN"/>
    <property type="match status" value="1"/>
</dbReference>
<dbReference type="SUPFAM" id="SSF53474">
    <property type="entry name" value="alpha/beta-Hydrolases"/>
    <property type="match status" value="1"/>
</dbReference>
<dbReference type="Pfam" id="PF00135">
    <property type="entry name" value="COesterase"/>
    <property type="match status" value="1"/>
</dbReference>